<organism evidence="1 2">
    <name type="scientific">Bacillus gobiensis</name>
    <dbReference type="NCBI Taxonomy" id="1441095"/>
    <lineage>
        <taxon>Bacteria</taxon>
        <taxon>Bacillati</taxon>
        <taxon>Bacillota</taxon>
        <taxon>Bacilli</taxon>
        <taxon>Bacillales</taxon>
        <taxon>Bacillaceae</taxon>
        <taxon>Bacillus</taxon>
    </lineage>
</organism>
<reference evidence="2" key="1">
    <citation type="submission" date="2015-08" db="EMBL/GenBank/DDBJ databases">
        <title>Genome sequencing project for genomic taxonomy and phylogenomics of Bacillus-like bacteria.</title>
        <authorList>
            <person name="Liu B."/>
            <person name="Wang J."/>
            <person name="Zhu Y."/>
            <person name="Liu G."/>
            <person name="Chen Q."/>
            <person name="Chen Z."/>
            <person name="Lan J."/>
            <person name="Che J."/>
            <person name="Ge C."/>
            <person name="Shi H."/>
            <person name="Pan Z."/>
            <person name="Liu X."/>
        </authorList>
    </citation>
    <scope>NUCLEOTIDE SEQUENCE [LARGE SCALE GENOMIC DNA]</scope>
    <source>
        <strain evidence="2">FJAT-4402</strain>
    </source>
</reference>
<evidence type="ECO:0000313" key="2">
    <source>
        <dbReference type="Proteomes" id="UP000067625"/>
    </source>
</evidence>
<dbReference type="Pfam" id="PF12363">
    <property type="entry name" value="Phage_TAC_12"/>
    <property type="match status" value="1"/>
</dbReference>
<proteinExistence type="predicted"/>
<evidence type="ECO:0008006" key="3">
    <source>
        <dbReference type="Google" id="ProtNLM"/>
    </source>
</evidence>
<sequence length="150" mass="17463">MAFLTIGDNQYEAKATFKFEMIADKKYGGENELTGLESIYQKLMSYKPSGLLAFWDCATAHYSKKEQPSVDLITEALEEIMEHEDGADERLFKEAFKALDSSGFFKLQLKEYWKNIDMIEKMADENDEKEIKQAKAAKEMYTERRKELLE</sequence>
<dbReference type="Proteomes" id="UP000067625">
    <property type="component" value="Chromosome"/>
</dbReference>
<dbReference type="OrthoDB" id="2417900at2"/>
<evidence type="ECO:0000313" key="1">
    <source>
        <dbReference type="EMBL" id="ALC81727.1"/>
    </source>
</evidence>
<dbReference type="RefSeq" id="WP_053603492.1">
    <property type="nucleotide sequence ID" value="NZ_CP012600.1"/>
</dbReference>
<dbReference type="InterPro" id="IPR024410">
    <property type="entry name" value="Phage_TAC_12"/>
</dbReference>
<gene>
    <name evidence="1" type="ORF">AM592_08990</name>
</gene>
<dbReference type="STRING" id="1441095.AM592_08990"/>
<accession>A0A0M5JGJ0</accession>
<protein>
    <recommendedName>
        <fullName evidence="3">Phage protein</fullName>
    </recommendedName>
</protein>
<dbReference type="EMBL" id="CP012600">
    <property type="protein sequence ID" value="ALC81727.1"/>
    <property type="molecule type" value="Genomic_DNA"/>
</dbReference>
<name>A0A0M5JGJ0_9BACI</name>
<keyword evidence="2" id="KW-1185">Reference proteome</keyword>
<dbReference type="AlphaFoldDB" id="A0A0M5JGJ0"/>
<dbReference type="PATRIC" id="fig|1441095.3.peg.1976"/>
<reference evidence="1 2" key="2">
    <citation type="journal article" date="2016" name="Int. J. Syst. Evol. Microbiol.">
        <title>Bacillus gobiensis sp. nov., isolated from a soil sample.</title>
        <authorList>
            <person name="Liu B."/>
            <person name="Liu G.H."/>
            <person name="Cetin S."/>
            <person name="Schumann P."/>
            <person name="Pan Z.Z."/>
            <person name="Chen Q.Q."/>
        </authorList>
    </citation>
    <scope>NUCLEOTIDE SEQUENCE [LARGE SCALE GENOMIC DNA]</scope>
    <source>
        <strain evidence="1 2">FJAT-4402</strain>
    </source>
</reference>